<evidence type="ECO:0000256" key="2">
    <source>
        <dbReference type="SAM" id="Phobius"/>
    </source>
</evidence>
<dbReference type="EMBL" id="DTMF01000339">
    <property type="protein sequence ID" value="HGF35520.1"/>
    <property type="molecule type" value="Genomic_DNA"/>
</dbReference>
<accession>A0A7C3V9S4</accession>
<feature type="transmembrane region" description="Helical" evidence="2">
    <location>
        <begin position="44"/>
        <end position="70"/>
    </location>
</feature>
<name>A0A7C3V9S4_9BACT</name>
<gene>
    <name evidence="3" type="ORF">ENW96_14260</name>
</gene>
<comment type="caution">
    <text evidence="3">The sequence shown here is derived from an EMBL/GenBank/DDBJ whole genome shotgun (WGS) entry which is preliminary data.</text>
</comment>
<organism evidence="3">
    <name type="scientific">Desulfobacca acetoxidans</name>
    <dbReference type="NCBI Taxonomy" id="60893"/>
    <lineage>
        <taxon>Bacteria</taxon>
        <taxon>Pseudomonadati</taxon>
        <taxon>Thermodesulfobacteriota</taxon>
        <taxon>Desulfobaccia</taxon>
        <taxon>Desulfobaccales</taxon>
        <taxon>Desulfobaccaceae</taxon>
        <taxon>Desulfobacca</taxon>
    </lineage>
</organism>
<keyword evidence="2" id="KW-0812">Transmembrane</keyword>
<reference evidence="3" key="1">
    <citation type="journal article" date="2020" name="mSystems">
        <title>Genome- and Community-Level Interaction Insights into Carbon Utilization and Element Cycling Functions of Hydrothermarchaeota in Hydrothermal Sediment.</title>
        <authorList>
            <person name="Zhou Z."/>
            <person name="Liu Y."/>
            <person name="Xu W."/>
            <person name="Pan J."/>
            <person name="Luo Z.H."/>
            <person name="Li M."/>
        </authorList>
    </citation>
    <scope>NUCLEOTIDE SEQUENCE [LARGE SCALE GENOMIC DNA]</scope>
    <source>
        <strain evidence="3">SpSt-897</strain>
    </source>
</reference>
<evidence type="ECO:0000256" key="1">
    <source>
        <dbReference type="SAM" id="MobiDB-lite"/>
    </source>
</evidence>
<keyword evidence="2" id="KW-0472">Membrane</keyword>
<feature type="region of interest" description="Disordered" evidence="1">
    <location>
        <begin position="86"/>
        <end position="105"/>
    </location>
</feature>
<protein>
    <submittedName>
        <fullName evidence="3">Uncharacterized protein</fullName>
    </submittedName>
</protein>
<evidence type="ECO:0000313" key="3">
    <source>
        <dbReference type="EMBL" id="HGF35520.1"/>
    </source>
</evidence>
<dbReference type="AlphaFoldDB" id="A0A7C3V9S4"/>
<sequence>MPKIAQQKRRKALKNAVVFGLLTGAFYLAVFLNEDLVMKYFTKGGIYALLPVSAAFLVSFLHGTFTGNFWSALGIEASKKATRVELPATKPAKRVRPRPRLHLNA</sequence>
<feature type="transmembrane region" description="Helical" evidence="2">
    <location>
        <begin position="12"/>
        <end position="32"/>
    </location>
</feature>
<keyword evidence="2" id="KW-1133">Transmembrane helix</keyword>
<feature type="compositionally biased region" description="Basic residues" evidence="1">
    <location>
        <begin position="91"/>
        <end position="105"/>
    </location>
</feature>
<proteinExistence type="predicted"/>